<keyword evidence="3" id="KW-1185">Reference proteome</keyword>
<feature type="compositionally biased region" description="Basic and acidic residues" evidence="1">
    <location>
        <begin position="8"/>
        <end position="43"/>
    </location>
</feature>
<comment type="caution">
    <text evidence="2">The sequence shown here is derived from an EMBL/GenBank/DDBJ whole genome shotgun (WGS) entry which is preliminary data.</text>
</comment>
<proteinExistence type="predicted"/>
<name>A0ABP3QFA3_9PROT</name>
<evidence type="ECO:0000256" key="1">
    <source>
        <dbReference type="SAM" id="MobiDB-lite"/>
    </source>
</evidence>
<dbReference type="Proteomes" id="UP001499951">
    <property type="component" value="Unassembled WGS sequence"/>
</dbReference>
<reference evidence="3" key="1">
    <citation type="journal article" date="2019" name="Int. J. Syst. Evol. Microbiol.">
        <title>The Global Catalogue of Microorganisms (GCM) 10K type strain sequencing project: providing services to taxonomists for standard genome sequencing and annotation.</title>
        <authorList>
            <consortium name="The Broad Institute Genomics Platform"/>
            <consortium name="The Broad Institute Genome Sequencing Center for Infectious Disease"/>
            <person name="Wu L."/>
            <person name="Ma J."/>
        </authorList>
    </citation>
    <scope>NUCLEOTIDE SEQUENCE [LARGE SCALE GENOMIC DNA]</scope>
    <source>
        <strain evidence="3">JCM 15089</strain>
    </source>
</reference>
<dbReference type="EMBL" id="BAAADD010000013">
    <property type="protein sequence ID" value="GAA0587538.1"/>
    <property type="molecule type" value="Genomic_DNA"/>
</dbReference>
<organism evidence="2 3">
    <name type="scientific">Rhizomicrobium electricum</name>
    <dbReference type="NCBI Taxonomy" id="480070"/>
    <lineage>
        <taxon>Bacteria</taxon>
        <taxon>Pseudomonadati</taxon>
        <taxon>Pseudomonadota</taxon>
        <taxon>Alphaproteobacteria</taxon>
        <taxon>Micropepsales</taxon>
        <taxon>Micropepsaceae</taxon>
        <taxon>Rhizomicrobium</taxon>
    </lineage>
</organism>
<gene>
    <name evidence="2" type="ORF">GCM10008942_40710</name>
</gene>
<feature type="region of interest" description="Disordered" evidence="1">
    <location>
        <begin position="1"/>
        <end position="53"/>
    </location>
</feature>
<sequence>MRPRRQRHGDDVVTGRSAEKLDGEGCGPDCRKDECPREPKHEGPAVPGHALRGHTGMVTAGVVQMRLTGAKIAPFPGAFRPPQKKMARSDRAIFDA</sequence>
<accession>A0ABP3QFA3</accession>
<evidence type="ECO:0000313" key="3">
    <source>
        <dbReference type="Proteomes" id="UP001499951"/>
    </source>
</evidence>
<evidence type="ECO:0000313" key="2">
    <source>
        <dbReference type="EMBL" id="GAA0587538.1"/>
    </source>
</evidence>
<protein>
    <submittedName>
        <fullName evidence="2">Uncharacterized protein</fullName>
    </submittedName>
</protein>